<evidence type="ECO:0000256" key="6">
    <source>
        <dbReference type="SAM" id="Phobius"/>
    </source>
</evidence>
<evidence type="ECO:0000256" key="2">
    <source>
        <dbReference type="ARBA" id="ARBA00022525"/>
    </source>
</evidence>
<evidence type="ECO:0000259" key="7">
    <source>
        <dbReference type="PROSITE" id="PS50847"/>
    </source>
</evidence>
<keyword evidence="2" id="KW-0964">Secreted</keyword>
<gene>
    <name evidence="8" type="ORF">ID810_01350</name>
</gene>
<keyword evidence="4" id="KW-0572">Peptidoglycan-anchor</keyword>
<reference evidence="8 9" key="1">
    <citation type="submission" date="2020-11" db="EMBL/GenBank/DDBJ databases">
        <title>Actinomyces sp. ZJ750.</title>
        <authorList>
            <person name="Zhou J."/>
        </authorList>
    </citation>
    <scope>NUCLEOTIDE SEQUENCE [LARGE SCALE GENOMIC DNA]</scope>
    <source>
        <strain evidence="8 9">ZJ750</strain>
    </source>
</reference>
<keyword evidence="3" id="KW-0732">Signal</keyword>
<evidence type="ECO:0000256" key="3">
    <source>
        <dbReference type="ARBA" id="ARBA00022729"/>
    </source>
</evidence>
<sequence>MTASFTNAYSPVPTPSPSVTTPGKPPLAKTGASNVVLLGVIGTVLVAGGGLAFLAKRRRDDA</sequence>
<evidence type="ECO:0000256" key="1">
    <source>
        <dbReference type="ARBA" id="ARBA00022512"/>
    </source>
</evidence>
<proteinExistence type="predicted"/>
<evidence type="ECO:0000256" key="4">
    <source>
        <dbReference type="ARBA" id="ARBA00023088"/>
    </source>
</evidence>
<dbReference type="RefSeq" id="WP_166856535.1">
    <property type="nucleotide sequence ID" value="NZ_CP063989.1"/>
</dbReference>
<evidence type="ECO:0000313" key="8">
    <source>
        <dbReference type="EMBL" id="QPL05664.1"/>
    </source>
</evidence>
<keyword evidence="6" id="KW-0812">Transmembrane</keyword>
<dbReference type="InterPro" id="IPR019931">
    <property type="entry name" value="LPXTG_anchor"/>
</dbReference>
<keyword evidence="6" id="KW-0472">Membrane</keyword>
<keyword evidence="1" id="KW-0134">Cell wall</keyword>
<dbReference type="NCBIfam" id="TIGR01167">
    <property type="entry name" value="LPXTG_anchor"/>
    <property type="match status" value="1"/>
</dbReference>
<evidence type="ECO:0000313" key="9">
    <source>
        <dbReference type="Proteomes" id="UP000594637"/>
    </source>
</evidence>
<protein>
    <submittedName>
        <fullName evidence="8">LPXTG cell wall anchor domain-containing protein</fullName>
    </submittedName>
</protein>
<dbReference type="KEGG" id="arep:ID810_01350"/>
<evidence type="ECO:0000256" key="5">
    <source>
        <dbReference type="SAM" id="MobiDB-lite"/>
    </source>
</evidence>
<dbReference type="Proteomes" id="UP000594637">
    <property type="component" value="Chromosome"/>
</dbReference>
<keyword evidence="6" id="KW-1133">Transmembrane helix</keyword>
<name>A0A7T0PWE7_9ACTO</name>
<accession>A0A7T0PWE7</accession>
<organism evidence="8 9">
    <name type="scientific">Actinomyces respiraculi</name>
    <dbReference type="NCBI Taxonomy" id="2744574"/>
    <lineage>
        <taxon>Bacteria</taxon>
        <taxon>Bacillati</taxon>
        <taxon>Actinomycetota</taxon>
        <taxon>Actinomycetes</taxon>
        <taxon>Actinomycetales</taxon>
        <taxon>Actinomycetaceae</taxon>
        <taxon>Actinomyces</taxon>
    </lineage>
</organism>
<dbReference type="AlphaFoldDB" id="A0A7T0PWE7"/>
<dbReference type="EMBL" id="CP063989">
    <property type="protein sequence ID" value="QPL05664.1"/>
    <property type="molecule type" value="Genomic_DNA"/>
</dbReference>
<feature type="transmembrane region" description="Helical" evidence="6">
    <location>
        <begin position="35"/>
        <end position="55"/>
    </location>
</feature>
<feature type="domain" description="Gram-positive cocci surface proteins LPxTG" evidence="7">
    <location>
        <begin position="27"/>
        <end position="62"/>
    </location>
</feature>
<dbReference type="PROSITE" id="PS50847">
    <property type="entry name" value="GRAM_POS_ANCHORING"/>
    <property type="match status" value="1"/>
</dbReference>
<keyword evidence="9" id="KW-1185">Reference proteome</keyword>
<feature type="region of interest" description="Disordered" evidence="5">
    <location>
        <begin position="1"/>
        <end position="26"/>
    </location>
</feature>